<comment type="caution">
    <text evidence="7">The sequence shown here is derived from an EMBL/GenBank/DDBJ whole genome shotgun (WGS) entry which is preliminary data.</text>
</comment>
<feature type="transmembrane region" description="Helical" evidence="5">
    <location>
        <begin position="111"/>
        <end position="132"/>
    </location>
</feature>
<keyword evidence="2 5" id="KW-0812">Transmembrane</keyword>
<dbReference type="InterPro" id="IPR007568">
    <property type="entry name" value="RTA1"/>
</dbReference>
<feature type="transmembrane region" description="Helical" evidence="5">
    <location>
        <begin position="234"/>
        <end position="254"/>
    </location>
</feature>
<feature type="transmembrane region" description="Helical" evidence="5">
    <location>
        <begin position="46"/>
        <end position="67"/>
    </location>
</feature>
<keyword evidence="4 5" id="KW-0472">Membrane</keyword>
<feature type="chain" id="PRO_5040301389" evidence="6">
    <location>
        <begin position="23"/>
        <end position="326"/>
    </location>
</feature>
<evidence type="ECO:0000256" key="4">
    <source>
        <dbReference type="ARBA" id="ARBA00023136"/>
    </source>
</evidence>
<dbReference type="AlphaFoldDB" id="A0A9P5ZE39"/>
<dbReference type="Pfam" id="PF04479">
    <property type="entry name" value="RTA1"/>
    <property type="match status" value="1"/>
</dbReference>
<feature type="transmembrane region" description="Helical" evidence="5">
    <location>
        <begin position="153"/>
        <end position="177"/>
    </location>
</feature>
<evidence type="ECO:0000256" key="1">
    <source>
        <dbReference type="ARBA" id="ARBA00004141"/>
    </source>
</evidence>
<feature type="transmembrane region" description="Helical" evidence="5">
    <location>
        <begin position="189"/>
        <end position="213"/>
    </location>
</feature>
<evidence type="ECO:0000313" key="7">
    <source>
        <dbReference type="EMBL" id="KAF9485300.1"/>
    </source>
</evidence>
<feature type="transmembrane region" description="Helical" evidence="5">
    <location>
        <begin position="274"/>
        <end position="293"/>
    </location>
</feature>
<reference evidence="7" key="1">
    <citation type="submission" date="2020-11" db="EMBL/GenBank/DDBJ databases">
        <authorList>
            <consortium name="DOE Joint Genome Institute"/>
            <person name="Ahrendt S."/>
            <person name="Riley R."/>
            <person name="Andreopoulos W."/>
            <person name="Labutti K."/>
            <person name="Pangilinan J."/>
            <person name="Ruiz-Duenas F.J."/>
            <person name="Barrasa J.M."/>
            <person name="Sanchez-Garcia M."/>
            <person name="Camarero S."/>
            <person name="Miyauchi S."/>
            <person name="Serrano A."/>
            <person name="Linde D."/>
            <person name="Babiker R."/>
            <person name="Drula E."/>
            <person name="Ayuso-Fernandez I."/>
            <person name="Pacheco R."/>
            <person name="Padilla G."/>
            <person name="Ferreira P."/>
            <person name="Barriuso J."/>
            <person name="Kellner H."/>
            <person name="Castanera R."/>
            <person name="Alfaro M."/>
            <person name="Ramirez L."/>
            <person name="Pisabarro A.G."/>
            <person name="Kuo A."/>
            <person name="Tritt A."/>
            <person name="Lipzen A."/>
            <person name="He G."/>
            <person name="Yan M."/>
            <person name="Ng V."/>
            <person name="Cullen D."/>
            <person name="Martin F."/>
            <person name="Rosso M.-N."/>
            <person name="Henrissat B."/>
            <person name="Hibbett D."/>
            <person name="Martinez A.T."/>
            <person name="Grigoriev I.V."/>
        </authorList>
    </citation>
    <scope>NUCLEOTIDE SEQUENCE</scope>
    <source>
        <strain evidence="7">CIRM-BRFM 674</strain>
    </source>
</reference>
<keyword evidence="3 5" id="KW-1133">Transmembrane helix</keyword>
<feature type="signal peptide" evidence="6">
    <location>
        <begin position="1"/>
        <end position="22"/>
    </location>
</feature>
<evidence type="ECO:0000256" key="3">
    <source>
        <dbReference type="ARBA" id="ARBA00022989"/>
    </source>
</evidence>
<dbReference type="OrthoDB" id="3358017at2759"/>
<protein>
    <submittedName>
        <fullName evidence="7">RTA1-like protein</fullName>
    </submittedName>
</protein>
<feature type="transmembrane region" description="Helical" evidence="5">
    <location>
        <begin position="79"/>
        <end position="99"/>
    </location>
</feature>
<organism evidence="7 8">
    <name type="scientific">Pholiota conissans</name>
    <dbReference type="NCBI Taxonomy" id="109636"/>
    <lineage>
        <taxon>Eukaryota</taxon>
        <taxon>Fungi</taxon>
        <taxon>Dikarya</taxon>
        <taxon>Basidiomycota</taxon>
        <taxon>Agaricomycotina</taxon>
        <taxon>Agaricomycetes</taxon>
        <taxon>Agaricomycetidae</taxon>
        <taxon>Agaricales</taxon>
        <taxon>Agaricineae</taxon>
        <taxon>Strophariaceae</taxon>
        <taxon>Pholiota</taxon>
    </lineage>
</organism>
<evidence type="ECO:0000256" key="2">
    <source>
        <dbReference type="ARBA" id="ARBA00022692"/>
    </source>
</evidence>
<sequence>MSSSVGLCLLFFLSELASIASAALHTNLPRPDPFADPRHDPYNPLKYIASNTLTAIAFSLVLAVGLIQTWFIKKWGARWMMSMTIGAYFFALGIATRFGLHSNPQSKGIYIVEYLFVVLSPCAFIAADYVLLGRIAKHLNADKHLLVSSRRITIVYVSSDISTFLIQAVGGAMSASANDPTMALAGSRVFLAGLAAQLLSFISFSVIYAIFLYRVRKYSPELWMMDKDKVWYKSWRTLAAALCISCIGILIRSAYRVVELSEGFQGPLTRSEPFFYGLDTLPLFIAIAIYLPFWPGRFMPADSPLVVESNEVVETKKAASTDSSTP</sequence>
<comment type="subcellular location">
    <subcellularLocation>
        <location evidence="1">Membrane</location>
        <topology evidence="1">Multi-pass membrane protein</topology>
    </subcellularLocation>
</comment>
<dbReference type="Proteomes" id="UP000807469">
    <property type="component" value="Unassembled WGS sequence"/>
</dbReference>
<dbReference type="GO" id="GO:0016020">
    <property type="term" value="C:membrane"/>
    <property type="evidence" value="ECO:0007669"/>
    <property type="project" value="UniProtKB-SubCell"/>
</dbReference>
<proteinExistence type="predicted"/>
<accession>A0A9P5ZE39</accession>
<dbReference type="PANTHER" id="PTHR31465:SF1">
    <property type="entry name" value="PROTEIN RTA1-RELATED"/>
    <property type="match status" value="1"/>
</dbReference>
<dbReference type="EMBL" id="MU155136">
    <property type="protein sequence ID" value="KAF9485300.1"/>
    <property type="molecule type" value="Genomic_DNA"/>
</dbReference>
<keyword evidence="6" id="KW-0732">Signal</keyword>
<evidence type="ECO:0000256" key="6">
    <source>
        <dbReference type="SAM" id="SignalP"/>
    </source>
</evidence>
<gene>
    <name evidence="7" type="ORF">BDN70DRAFT_796015</name>
</gene>
<evidence type="ECO:0000313" key="8">
    <source>
        <dbReference type="Proteomes" id="UP000807469"/>
    </source>
</evidence>
<dbReference type="PANTHER" id="PTHR31465">
    <property type="entry name" value="PROTEIN RTA1-RELATED"/>
    <property type="match status" value="1"/>
</dbReference>
<name>A0A9P5ZE39_9AGAR</name>
<evidence type="ECO:0000256" key="5">
    <source>
        <dbReference type="SAM" id="Phobius"/>
    </source>
</evidence>
<keyword evidence="8" id="KW-1185">Reference proteome</keyword>